<dbReference type="Proteomes" id="UP000292082">
    <property type="component" value="Unassembled WGS sequence"/>
</dbReference>
<evidence type="ECO:0000256" key="8">
    <source>
        <dbReference type="ARBA" id="ARBA00023136"/>
    </source>
</evidence>
<evidence type="ECO:0000256" key="7">
    <source>
        <dbReference type="ARBA" id="ARBA00022989"/>
    </source>
</evidence>
<evidence type="ECO:0000256" key="6">
    <source>
        <dbReference type="ARBA" id="ARBA00022927"/>
    </source>
</evidence>
<dbReference type="GO" id="GO:0005793">
    <property type="term" value="C:endoplasmic reticulum-Golgi intermediate compartment"/>
    <property type="evidence" value="ECO:0007669"/>
    <property type="project" value="TreeGrafter"/>
</dbReference>
<proteinExistence type="inferred from homology"/>
<keyword evidence="3" id="KW-0813">Transport</keyword>
<keyword evidence="11" id="KW-1185">Reference proteome</keyword>
<dbReference type="Pfam" id="PF02077">
    <property type="entry name" value="SURF4"/>
    <property type="match status" value="1"/>
</dbReference>
<feature type="transmembrane region" description="Helical" evidence="9">
    <location>
        <begin position="197"/>
        <end position="216"/>
    </location>
</feature>
<reference evidence="10 11" key="1">
    <citation type="submission" date="2019-01" db="EMBL/GenBank/DDBJ databases">
        <title>Draft genome sequences of three monokaryotic isolates of the white-rot basidiomycete fungus Dichomitus squalens.</title>
        <authorList>
            <consortium name="DOE Joint Genome Institute"/>
            <person name="Lopez S.C."/>
            <person name="Andreopoulos B."/>
            <person name="Pangilinan J."/>
            <person name="Lipzen A."/>
            <person name="Riley R."/>
            <person name="Ahrendt S."/>
            <person name="Ng V."/>
            <person name="Barry K."/>
            <person name="Daum C."/>
            <person name="Grigoriev I.V."/>
            <person name="Hilden K.S."/>
            <person name="Makela M.R."/>
            <person name="de Vries R.P."/>
        </authorList>
    </citation>
    <scope>NUCLEOTIDE SEQUENCE [LARGE SCALE GENOMIC DNA]</scope>
    <source>
        <strain evidence="10 11">CBS 464.89</strain>
    </source>
</reference>
<evidence type="ECO:0000256" key="1">
    <source>
        <dbReference type="ARBA" id="ARBA00004477"/>
    </source>
</evidence>
<dbReference type="InterPro" id="IPR045214">
    <property type="entry name" value="Surf1/Surf4"/>
</dbReference>
<name>A0A4Q9Q1L2_9APHY</name>
<evidence type="ECO:0000256" key="9">
    <source>
        <dbReference type="SAM" id="Phobius"/>
    </source>
</evidence>
<feature type="transmembrane region" description="Helical" evidence="9">
    <location>
        <begin position="172"/>
        <end position="191"/>
    </location>
</feature>
<keyword evidence="4 9" id="KW-0812">Transmembrane</keyword>
<feature type="transmembrane region" description="Helical" evidence="9">
    <location>
        <begin position="260"/>
        <end position="280"/>
    </location>
</feature>
<evidence type="ECO:0000256" key="3">
    <source>
        <dbReference type="ARBA" id="ARBA00022448"/>
    </source>
</evidence>
<dbReference type="PANTHER" id="PTHR23427">
    <property type="entry name" value="SURFEIT LOCUS PROTEIN"/>
    <property type="match status" value="1"/>
</dbReference>
<evidence type="ECO:0000313" key="11">
    <source>
        <dbReference type="Proteomes" id="UP000292082"/>
    </source>
</evidence>
<dbReference type="GO" id="GO:0005789">
    <property type="term" value="C:endoplasmic reticulum membrane"/>
    <property type="evidence" value="ECO:0007669"/>
    <property type="project" value="UniProtKB-SubCell"/>
</dbReference>
<comment type="similarity">
    <text evidence="2">Belongs to the SURF4 family.</text>
</comment>
<keyword evidence="5" id="KW-0256">Endoplasmic reticulum</keyword>
<protein>
    <submittedName>
        <fullName evidence="10">SURF4 family-domain-containing protein</fullName>
    </submittedName>
</protein>
<keyword evidence="7 9" id="KW-1133">Transmembrane helix</keyword>
<dbReference type="EMBL" id="ML145100">
    <property type="protein sequence ID" value="TBU61083.1"/>
    <property type="molecule type" value="Genomic_DNA"/>
</dbReference>
<accession>A0A4Q9Q1L2</accession>
<gene>
    <name evidence="10" type="ORF">BD310DRAFT_921416</name>
</gene>
<dbReference type="GO" id="GO:0007030">
    <property type="term" value="P:Golgi organization"/>
    <property type="evidence" value="ECO:0007669"/>
    <property type="project" value="TreeGrafter"/>
</dbReference>
<evidence type="ECO:0000256" key="2">
    <source>
        <dbReference type="ARBA" id="ARBA00006945"/>
    </source>
</evidence>
<keyword evidence="6" id="KW-0653">Protein transport</keyword>
<keyword evidence="8 9" id="KW-0472">Membrane</keyword>
<organism evidence="10 11">
    <name type="scientific">Dichomitus squalens</name>
    <dbReference type="NCBI Taxonomy" id="114155"/>
    <lineage>
        <taxon>Eukaryota</taxon>
        <taxon>Fungi</taxon>
        <taxon>Dikarya</taxon>
        <taxon>Basidiomycota</taxon>
        <taxon>Agaricomycotina</taxon>
        <taxon>Agaricomycetes</taxon>
        <taxon>Polyporales</taxon>
        <taxon>Polyporaceae</taxon>
        <taxon>Dichomitus</taxon>
    </lineage>
</organism>
<dbReference type="InterPro" id="IPR002995">
    <property type="entry name" value="Surf4"/>
</dbReference>
<comment type="subcellular location">
    <subcellularLocation>
        <location evidence="1">Endoplasmic reticulum membrane</location>
        <topology evidence="1">Multi-pass membrane protein</topology>
    </subcellularLocation>
</comment>
<dbReference type="STRING" id="114155.A0A4Q9Q1L2"/>
<dbReference type="PANTHER" id="PTHR23427:SF1">
    <property type="entry name" value="SURFEIT LOCUS PROTEIN 4"/>
    <property type="match status" value="1"/>
</dbReference>
<dbReference type="AlphaFoldDB" id="A0A4Q9Q1L2"/>
<evidence type="ECO:0000256" key="4">
    <source>
        <dbReference type="ARBA" id="ARBA00022692"/>
    </source>
</evidence>
<feature type="transmembrane region" description="Helical" evidence="9">
    <location>
        <begin position="324"/>
        <end position="343"/>
    </location>
</feature>
<evidence type="ECO:0000256" key="5">
    <source>
        <dbReference type="ARBA" id="ARBA00022824"/>
    </source>
</evidence>
<feature type="transmembrane region" description="Helical" evidence="9">
    <location>
        <begin position="287"/>
        <end position="304"/>
    </location>
</feature>
<evidence type="ECO:0000313" key="10">
    <source>
        <dbReference type="EMBL" id="TBU61083.1"/>
    </source>
</evidence>
<dbReference type="GO" id="GO:0015031">
    <property type="term" value="P:protein transport"/>
    <property type="evidence" value="ECO:0007669"/>
    <property type="project" value="UniProtKB-KW"/>
</dbReference>
<feature type="transmembrane region" description="Helical" evidence="9">
    <location>
        <begin position="141"/>
        <end position="165"/>
    </location>
</feature>
<feature type="transmembrane region" description="Helical" evidence="9">
    <location>
        <begin position="236"/>
        <end position="254"/>
    </location>
</feature>
<sequence length="350" mass="39073">MGRATQRQIHVPTGIGHVAVGARPPLSFSTHRLPLFLHPAMSARINIARPASGGYSPDPHGFANSRPSAGYRAANPDDPVEKIRAFASQVEDYSEIYSQPLKPHLPTIGRFLIVGTFLEDSLRIITQWGDQLWYLQRHRHFPWGISHIFLILNVITMLVGSGAVITKRYTEYAVGGLLGVVIIQALGYGLIFDLNFFLRNLSVIGGLLMVFSDSMYSRKKLFAGLPTLSENDRKKYFLLAGRVLLIFLFIGFILRGQWSIARFFVSIIGLVACIMVAVGFKAKWSAAFLVVTLSIFNVFINNWWSVHSAHPQRDFLKYDFFQTLSIVGGLILLVNMGPGGLSVDEKKKTY</sequence>